<dbReference type="RefSeq" id="WP_041499138.1">
    <property type="nucleotide sequence ID" value="NZ_BJDV01000004.1"/>
</dbReference>
<dbReference type="PANTHER" id="PTHR42717">
    <property type="entry name" value="DIHYDROOROTASE-RELATED"/>
    <property type="match status" value="1"/>
</dbReference>
<accession>A0A0K2L9R5</accession>
<dbReference type="InterPro" id="IPR047601">
    <property type="entry name" value="EF_0837-like"/>
</dbReference>
<evidence type="ECO:0000256" key="3">
    <source>
        <dbReference type="PIRSR" id="PIRSR039004-3"/>
    </source>
</evidence>
<dbReference type="STRING" id="1074467.JP39_00320"/>
<protein>
    <submittedName>
        <fullName evidence="4">Dihydroorotase</fullName>
        <ecNumber evidence="4">3.5.2.3</ecNumber>
    </submittedName>
</protein>
<dbReference type="SUPFAM" id="SSF51556">
    <property type="entry name" value="Metallo-dependent hydrolases"/>
    <property type="match status" value="1"/>
</dbReference>
<keyword evidence="5" id="KW-1185">Reference proteome</keyword>
<dbReference type="NCBIfam" id="TIGR03583">
    <property type="entry name" value="EF_0837"/>
    <property type="match status" value="1"/>
</dbReference>
<evidence type="ECO:0000256" key="1">
    <source>
        <dbReference type="PIRSR" id="PIRSR039004-1"/>
    </source>
</evidence>
<dbReference type="Gene3D" id="3.20.20.140">
    <property type="entry name" value="Metal-dependent hydrolases"/>
    <property type="match status" value="1"/>
</dbReference>
<evidence type="ECO:0000313" key="4">
    <source>
        <dbReference type="EMBL" id="ALB27943.1"/>
    </source>
</evidence>
<keyword evidence="1" id="KW-0479">Metal-binding</keyword>
<feature type="binding site" evidence="1">
    <location>
        <position position="186"/>
    </location>
    <ligand>
        <name>Zn(2+)</name>
        <dbReference type="ChEBI" id="CHEBI:29105"/>
        <label>2</label>
    </ligand>
</feature>
<dbReference type="GO" id="GO:0019213">
    <property type="term" value="F:deacetylase activity"/>
    <property type="evidence" value="ECO:0007669"/>
    <property type="project" value="InterPro"/>
</dbReference>
<feature type="modified residue" description="N6-carboxylysine" evidence="2">
    <location>
        <position position="151"/>
    </location>
</feature>
<feature type="binding site" description="via carbamate group" evidence="1">
    <location>
        <position position="151"/>
    </location>
    <ligand>
        <name>Zn(2+)</name>
        <dbReference type="ChEBI" id="CHEBI:29105"/>
        <label>1</label>
    </ligand>
</feature>
<dbReference type="PANTHER" id="PTHR42717:SF1">
    <property type="entry name" value="IMIDAZOLONEPROPIONASE AND RELATED AMIDOHYDROLASES"/>
    <property type="match status" value="1"/>
</dbReference>
<feature type="binding site" evidence="1">
    <location>
        <position position="269"/>
    </location>
    <ligand>
        <name>Zn(2+)</name>
        <dbReference type="ChEBI" id="CHEBI:29105"/>
        <label>1</label>
    </ligand>
</feature>
<keyword evidence="4" id="KW-0378">Hydrolase</keyword>
<feature type="binding site" evidence="1">
    <location>
        <position position="57"/>
    </location>
    <ligand>
        <name>Zn(2+)</name>
        <dbReference type="ChEBI" id="CHEBI:29105"/>
        <label>1</label>
    </ligand>
</feature>
<organism evidence="4 5">
    <name type="scientific">Companilactobacillus heilongjiangensis</name>
    <dbReference type="NCBI Taxonomy" id="1074467"/>
    <lineage>
        <taxon>Bacteria</taxon>
        <taxon>Bacillati</taxon>
        <taxon>Bacillota</taxon>
        <taxon>Bacilli</taxon>
        <taxon>Lactobacillales</taxon>
        <taxon>Lactobacillaceae</taxon>
        <taxon>Companilactobacillus</taxon>
    </lineage>
</organism>
<dbReference type="InterPro" id="IPR032466">
    <property type="entry name" value="Metal_Hydrolase"/>
</dbReference>
<gene>
    <name evidence="4" type="ORF">JP39_00320</name>
</gene>
<dbReference type="PIRSF" id="PIRSF039004">
    <property type="entry name" value="ADE_EF_0837"/>
    <property type="match status" value="1"/>
</dbReference>
<dbReference type="KEGG" id="lhi:JP39_00320"/>
<feature type="binding site" evidence="1">
    <location>
        <position position="59"/>
    </location>
    <ligand>
        <name>Zn(2+)</name>
        <dbReference type="ChEBI" id="CHEBI:29105"/>
        <label>1</label>
    </ligand>
</feature>
<dbReference type="EMBL" id="CP012559">
    <property type="protein sequence ID" value="ALB27943.1"/>
    <property type="molecule type" value="Genomic_DNA"/>
</dbReference>
<evidence type="ECO:0000313" key="5">
    <source>
        <dbReference type="Proteomes" id="UP000061546"/>
    </source>
</evidence>
<evidence type="ECO:0000256" key="2">
    <source>
        <dbReference type="PIRSR" id="PIRSR039004-2"/>
    </source>
</evidence>
<proteinExistence type="predicted"/>
<feature type="site" description="Transition state stabilizer" evidence="3">
    <location>
        <position position="153"/>
    </location>
</feature>
<dbReference type="GO" id="GO:0004151">
    <property type="term" value="F:dihydroorotase activity"/>
    <property type="evidence" value="ECO:0007669"/>
    <property type="project" value="UniProtKB-EC"/>
</dbReference>
<dbReference type="GO" id="GO:0046872">
    <property type="term" value="F:metal ion binding"/>
    <property type="evidence" value="ECO:0007669"/>
    <property type="project" value="UniProtKB-KW"/>
</dbReference>
<dbReference type="AlphaFoldDB" id="A0A0K2L9R5"/>
<dbReference type="NCBIfam" id="NF006689">
    <property type="entry name" value="PRK09237.1"/>
    <property type="match status" value="1"/>
</dbReference>
<feature type="binding site" evidence="1">
    <location>
        <position position="209"/>
    </location>
    <ligand>
        <name>Zn(2+)</name>
        <dbReference type="ChEBI" id="CHEBI:29105"/>
        <label>2</label>
    </ligand>
</feature>
<dbReference type="EC" id="3.5.2.3" evidence="4"/>
<dbReference type="Pfam" id="PF22647">
    <property type="entry name" value="EF_0837-like_N"/>
    <property type="match status" value="1"/>
</dbReference>
<dbReference type="InterPro" id="IPR020043">
    <property type="entry name" value="Deacetylase_Atu3266-like"/>
</dbReference>
<dbReference type="InterPro" id="IPR011059">
    <property type="entry name" value="Metal-dep_hydrolase_composite"/>
</dbReference>
<reference evidence="4 5" key="1">
    <citation type="submission" date="2015-08" db="EMBL/GenBank/DDBJ databases">
        <title>Genomic sequence of Lactobacillus heilongjiangensis DSM 28069, isolated from Chinese traditional pickle.</title>
        <authorList>
            <person name="Jiang X."/>
            <person name="Zheng B."/>
            <person name="Cheng H."/>
        </authorList>
    </citation>
    <scope>NUCLEOTIDE SEQUENCE [LARGE SCALE GENOMIC DNA]</scope>
    <source>
        <strain evidence="4 5">DSM 28069</strain>
    </source>
</reference>
<name>A0A0K2L9R5_9LACO</name>
<dbReference type="OrthoDB" id="9796020at2"/>
<dbReference type="SUPFAM" id="SSF51338">
    <property type="entry name" value="Composite domain of metallo-dependent hydrolases"/>
    <property type="match status" value="1"/>
</dbReference>
<feature type="binding site" description="via carbamate group" evidence="1">
    <location>
        <position position="151"/>
    </location>
    <ligand>
        <name>Zn(2+)</name>
        <dbReference type="ChEBI" id="CHEBI:29105"/>
        <label>2</label>
    </ligand>
</feature>
<keyword evidence="1" id="KW-0862">Zinc</keyword>
<sequence>MNSLYIKNGKDIDEQPLELLLEDGKIIDMAPQLDVVADEVINLQGHSYVSAGWIDDHVHCYEKMSLYYDDPDLVGCCNGVTTVIDAGSTGADNIGDFYHLAQAKKTNVYAMINISKTGILAQDELGDMDRLQFDDLQQAINDYPNFIIGLKARISKSVVVGNGIKPLIVAKEFQKKLSQRLPLMVHVGTNPPELSEIMDVMESGDIMTHCFNGKDNGILNPDGSIKDFVREGLDKGIIFDVGHGTESFNFETAEAAFKNHIYPQSLSTDIYHGNREHGPVYNLATCIEKMLYLGFDLPEILPMITTVPAANYHLTNKGKLAIGMDADVTIFNIEDFSKTLVDSDGNTRKSTKTVEPIYSIVGGNAYLIGE</sequence>
<dbReference type="Proteomes" id="UP000061546">
    <property type="component" value="Chromosome"/>
</dbReference>
<dbReference type="Gene3D" id="2.30.40.10">
    <property type="entry name" value="Urease, subunit C, domain 1"/>
    <property type="match status" value="1"/>
</dbReference>